<dbReference type="RefSeq" id="WP_006367048.1">
    <property type="nucleotide sequence ID" value="NZ_AASE01000022.1"/>
</dbReference>
<dbReference type="OrthoDB" id="9794155at2"/>
<comment type="caution">
    <text evidence="4">The sequence shown here is derived from an EMBL/GenBank/DDBJ whole genome shotgun (WGS) entry which is preliminary data.</text>
</comment>
<evidence type="ECO:0000256" key="3">
    <source>
        <dbReference type="SAM" id="MobiDB-lite"/>
    </source>
</evidence>
<proteinExistence type="inferred from homology"/>
<feature type="region of interest" description="Disordered" evidence="3">
    <location>
        <begin position="124"/>
        <end position="144"/>
    </location>
</feature>
<dbReference type="EMBL" id="AASE01000022">
    <property type="protein sequence ID" value="EAT58362.1"/>
    <property type="molecule type" value="Genomic_DNA"/>
</dbReference>
<dbReference type="Gene3D" id="3.40.30.10">
    <property type="entry name" value="Glutaredoxin"/>
    <property type="match status" value="1"/>
</dbReference>
<evidence type="ECO:0000313" key="5">
    <source>
        <dbReference type="Proteomes" id="UP000004162"/>
    </source>
</evidence>
<dbReference type="AlphaFoldDB" id="Q0YPW7"/>
<evidence type="ECO:0000313" key="4">
    <source>
        <dbReference type="EMBL" id="EAT58362.1"/>
    </source>
</evidence>
<sequence length="144" mass="16581">MATILFYEKPGCQNNTRQKLLLRQSGHIVEAVNLLEHPWSKTELEHYLGEKPVVEWFNMAAPKVKSGEVNPLLFSREEAIVLMIKEPLLIKRPLMKIGNHYFQGFDIAGLKKLINLVEQEEQSEDLSDMNSCPHNNNYSCTNKE</sequence>
<dbReference type="CDD" id="cd03033">
    <property type="entry name" value="ArsC_15kD"/>
    <property type="match status" value="1"/>
</dbReference>
<dbReference type="NCBIfam" id="TIGR01616">
    <property type="entry name" value="nitro_assoc"/>
    <property type="match status" value="1"/>
</dbReference>
<organism evidence="4 5">
    <name type="scientific">Chlorobium ferrooxidans DSM 13031</name>
    <dbReference type="NCBI Taxonomy" id="377431"/>
    <lineage>
        <taxon>Bacteria</taxon>
        <taxon>Pseudomonadati</taxon>
        <taxon>Chlorobiota</taxon>
        <taxon>Chlorobiia</taxon>
        <taxon>Chlorobiales</taxon>
        <taxon>Chlorobiaceae</taxon>
        <taxon>Chlorobium/Pelodictyon group</taxon>
        <taxon>Chlorobium</taxon>
    </lineage>
</organism>
<name>Q0YPW7_9CHLB</name>
<reference evidence="4 5" key="2">
    <citation type="submission" date="2006-07" db="EMBL/GenBank/DDBJ databases">
        <title>Sequencing of the draft genome and assembly of Chlorobium ferroxidans DSM 13031.</title>
        <authorList>
            <consortium name="US DOE Joint Genome Institute (JGI-PGF)"/>
            <person name="Copeland A."/>
            <person name="Lucas S."/>
            <person name="Lapidus A."/>
            <person name="Barry K."/>
            <person name="Glavina del Rio T."/>
            <person name="Dalin E."/>
            <person name="Tice H."/>
            <person name="Bruce D."/>
            <person name="Pitluck S."/>
            <person name="Richardson P."/>
        </authorList>
    </citation>
    <scope>NUCLEOTIDE SEQUENCE [LARGE SCALE GENOMIC DNA]</scope>
    <source>
        <strain evidence="4 5">DSM 13031</strain>
    </source>
</reference>
<feature type="compositionally biased region" description="Polar residues" evidence="3">
    <location>
        <begin position="128"/>
        <end position="144"/>
    </location>
</feature>
<dbReference type="PROSITE" id="PS51353">
    <property type="entry name" value="ARSC"/>
    <property type="match status" value="1"/>
</dbReference>
<evidence type="ECO:0000256" key="1">
    <source>
        <dbReference type="ARBA" id="ARBA00007198"/>
    </source>
</evidence>
<dbReference type="SUPFAM" id="SSF52833">
    <property type="entry name" value="Thioredoxin-like"/>
    <property type="match status" value="1"/>
</dbReference>
<keyword evidence="5" id="KW-1185">Reference proteome</keyword>
<dbReference type="InterPro" id="IPR006503">
    <property type="entry name" value="Nase-assoc"/>
</dbReference>
<protein>
    <submittedName>
        <fullName evidence="4">Nitrogenase-associated protein</fullName>
    </submittedName>
</protein>
<reference evidence="4 5" key="1">
    <citation type="submission" date="2006-07" db="EMBL/GenBank/DDBJ databases">
        <title>Annotation of the draft genome assembly of Chlorobium ferroxidans DSM 13031.</title>
        <authorList>
            <consortium name="US DOE Joint Genome Institute (JGI-ORNL)"/>
            <person name="Larimer F."/>
            <person name="Land M."/>
            <person name="Hauser L."/>
        </authorList>
    </citation>
    <scope>NUCLEOTIDE SEQUENCE [LARGE SCALE GENOMIC DNA]</scope>
    <source>
        <strain evidence="4 5">DSM 13031</strain>
    </source>
</reference>
<dbReference type="InterPro" id="IPR036249">
    <property type="entry name" value="Thioredoxin-like_sf"/>
</dbReference>
<dbReference type="Proteomes" id="UP000004162">
    <property type="component" value="Unassembled WGS sequence"/>
</dbReference>
<gene>
    <name evidence="4" type="ORF">CferDRAFT_0410</name>
</gene>
<accession>Q0YPW7</accession>
<comment type="similarity">
    <text evidence="1 2">Belongs to the ArsC family.</text>
</comment>
<dbReference type="InterPro" id="IPR006660">
    <property type="entry name" value="Arsenate_reductase-like"/>
</dbReference>
<evidence type="ECO:0000256" key="2">
    <source>
        <dbReference type="PROSITE-ProRule" id="PRU01282"/>
    </source>
</evidence>